<comment type="pathway">
    <text evidence="5">Amino-acid biosynthesis.</text>
</comment>
<dbReference type="InterPro" id="IPR011858">
    <property type="entry name" value="His6/HISN3"/>
</dbReference>
<gene>
    <name evidence="7" type="primary">hisA</name>
    <name evidence="7" type="ORF">AAAU51_02500</name>
</gene>
<evidence type="ECO:0000256" key="6">
    <source>
        <dbReference type="RuleBase" id="RU003657"/>
    </source>
</evidence>
<reference evidence="7 8" key="1">
    <citation type="submission" date="2024-04" db="EMBL/GenBank/DDBJ databases">
        <title>Human intestinal bacterial collection.</title>
        <authorList>
            <person name="Pauvert C."/>
            <person name="Hitch T.C.A."/>
            <person name="Clavel T."/>
        </authorList>
    </citation>
    <scope>NUCLEOTIDE SEQUENCE [LARGE SCALE GENOMIC DNA]</scope>
    <source>
        <strain evidence="7 8">CLA-AA-H249</strain>
    </source>
</reference>
<sequence length="257" mass="28894">MRFRPCIDIHNGKIKQIVGGSLLDQGDFATENFVSEKDGTFYGKLYKDNHLNGGHIIMLNARDSQYYEEDKVQALKALKAFEGGLQIGGGITDENAKEFIEAGASHVIVTSFVFAGGKIHYDRLDSLKEQVGKDHLVLDLSCRKKDDKYYITTDRWQKFTDEELTVELLHKLESWCDEYLIHGVDVEGKAQGIDQELVKLLAQYDGNKVTYAGGVKNFDDLELLKDYGNDKIDVTIGSALDLFGGDMEFAKVLEYCN</sequence>
<evidence type="ECO:0000313" key="8">
    <source>
        <dbReference type="Proteomes" id="UP001482154"/>
    </source>
</evidence>
<protein>
    <submittedName>
        <fullName evidence="7">Phosphoribosylformimino-5-aminoimidazole carboxamide ribotide isomerase</fullName>
        <ecNumber evidence="7">5.3.1.16</ecNumber>
    </submittedName>
</protein>
<dbReference type="InterPro" id="IPR044524">
    <property type="entry name" value="Isoase_HisA-like"/>
</dbReference>
<keyword evidence="4 7" id="KW-0413">Isomerase</keyword>
<evidence type="ECO:0000256" key="4">
    <source>
        <dbReference type="ARBA" id="ARBA00023235"/>
    </source>
</evidence>
<comment type="similarity">
    <text evidence="1 6">Belongs to the HisA/HisF family.</text>
</comment>
<evidence type="ECO:0000256" key="5">
    <source>
        <dbReference type="ARBA" id="ARBA00029440"/>
    </source>
</evidence>
<dbReference type="SUPFAM" id="SSF51366">
    <property type="entry name" value="Ribulose-phoshate binding barrel"/>
    <property type="match status" value="1"/>
</dbReference>
<dbReference type="Proteomes" id="UP001482154">
    <property type="component" value="Unassembled WGS sequence"/>
</dbReference>
<evidence type="ECO:0000256" key="2">
    <source>
        <dbReference type="ARBA" id="ARBA00022605"/>
    </source>
</evidence>
<dbReference type="Pfam" id="PF00977">
    <property type="entry name" value="His_biosynth"/>
    <property type="match status" value="1"/>
</dbReference>
<dbReference type="InterPro" id="IPR011060">
    <property type="entry name" value="RibuloseP-bd_barrel"/>
</dbReference>
<dbReference type="EMBL" id="JBBNIN010000003">
    <property type="protein sequence ID" value="MEQ2710047.1"/>
    <property type="molecule type" value="Genomic_DNA"/>
</dbReference>
<evidence type="ECO:0000313" key="7">
    <source>
        <dbReference type="EMBL" id="MEQ2710047.1"/>
    </source>
</evidence>
<dbReference type="InterPro" id="IPR013785">
    <property type="entry name" value="Aldolase_TIM"/>
</dbReference>
<keyword evidence="2 6" id="KW-0028">Amino-acid biosynthesis</keyword>
<evidence type="ECO:0000256" key="1">
    <source>
        <dbReference type="ARBA" id="ARBA00009667"/>
    </source>
</evidence>
<comment type="caution">
    <text evidence="7">The sequence shown here is derived from an EMBL/GenBank/DDBJ whole genome shotgun (WGS) entry which is preliminary data.</text>
</comment>
<dbReference type="NCBIfam" id="TIGR02129">
    <property type="entry name" value="hisA_euk"/>
    <property type="match status" value="1"/>
</dbReference>
<proteinExistence type="inferred from homology"/>
<dbReference type="CDD" id="cd04723">
    <property type="entry name" value="HisA_HisF"/>
    <property type="match status" value="1"/>
</dbReference>
<accession>A0ABV1IS60</accession>
<dbReference type="EC" id="5.3.1.16" evidence="7"/>
<name>A0ABV1IS60_9FIRM</name>
<dbReference type="RefSeq" id="WP_022374692.1">
    <property type="nucleotide sequence ID" value="NZ_JAOQJG010000001.1"/>
</dbReference>
<dbReference type="Gene3D" id="3.20.20.70">
    <property type="entry name" value="Aldolase class I"/>
    <property type="match status" value="1"/>
</dbReference>
<evidence type="ECO:0000256" key="3">
    <source>
        <dbReference type="ARBA" id="ARBA00023102"/>
    </source>
</evidence>
<keyword evidence="8" id="KW-1185">Reference proteome</keyword>
<dbReference type="PANTHER" id="PTHR43090:SF2">
    <property type="entry name" value="1-(5-PHOSPHORIBOSYL)-5-[(5-PHOSPHORIBOSYLAMINO)METHYLIDENEAMINO] IMIDAZOLE-4-CARBOXAMIDE ISOMERASE"/>
    <property type="match status" value="1"/>
</dbReference>
<keyword evidence="3 6" id="KW-0368">Histidine biosynthesis</keyword>
<dbReference type="InterPro" id="IPR006062">
    <property type="entry name" value="His_biosynth"/>
</dbReference>
<organism evidence="7 8">
    <name type="scientific">Anaerostipes amylophilus</name>
    <dbReference type="NCBI Taxonomy" id="2981779"/>
    <lineage>
        <taxon>Bacteria</taxon>
        <taxon>Bacillati</taxon>
        <taxon>Bacillota</taxon>
        <taxon>Clostridia</taxon>
        <taxon>Lachnospirales</taxon>
        <taxon>Lachnospiraceae</taxon>
        <taxon>Anaerostipes</taxon>
    </lineage>
</organism>
<dbReference type="PANTHER" id="PTHR43090">
    <property type="entry name" value="1-(5-PHOSPHORIBOSYL)-5-[(5-PHOSPHORIBOSYLAMINO)METHYLIDENEAMINO] IMIDAZOLE-4-CARBOXAMIDE ISOMERASE"/>
    <property type="match status" value="1"/>
</dbReference>
<dbReference type="GO" id="GO:0003949">
    <property type="term" value="F:1-(5-phosphoribosyl)-5-[(5-phosphoribosylamino)methylideneamino]imidazole-4-carboxamide isomerase activity"/>
    <property type="evidence" value="ECO:0007669"/>
    <property type="project" value="UniProtKB-EC"/>
</dbReference>